<feature type="transmembrane region" description="Helical" evidence="1">
    <location>
        <begin position="22"/>
        <end position="40"/>
    </location>
</feature>
<comment type="caution">
    <text evidence="2">The sequence shown here is derived from an EMBL/GenBank/DDBJ whole genome shotgun (WGS) entry which is preliminary data.</text>
</comment>
<reference evidence="2" key="1">
    <citation type="submission" date="2021-01" db="EMBL/GenBank/DDBJ databases">
        <title>Whole genome shotgun sequence of Actinoplanes ferrugineus NBRC 15555.</title>
        <authorList>
            <person name="Komaki H."/>
            <person name="Tamura T."/>
        </authorList>
    </citation>
    <scope>NUCLEOTIDE SEQUENCE</scope>
    <source>
        <strain evidence="2">NBRC 15555</strain>
    </source>
</reference>
<keyword evidence="1" id="KW-0472">Membrane</keyword>
<keyword evidence="1" id="KW-0812">Transmembrane</keyword>
<sequence length="76" mass="8610">MDQVLDHTYAVTSNLFGPESGIPWWAWTFILLGIFWKVLIPEQKTAQQRSAERDEQMLAELFAGDGGTGKKAKKKK</sequence>
<evidence type="ECO:0000313" key="2">
    <source>
        <dbReference type="EMBL" id="GIE10228.1"/>
    </source>
</evidence>
<name>A0A919IZM8_9ACTN</name>
<protein>
    <submittedName>
        <fullName evidence="2">Uncharacterized protein</fullName>
    </submittedName>
</protein>
<accession>A0A919IZM8</accession>
<keyword evidence="3" id="KW-1185">Reference proteome</keyword>
<dbReference type="Proteomes" id="UP000598174">
    <property type="component" value="Unassembled WGS sequence"/>
</dbReference>
<evidence type="ECO:0000256" key="1">
    <source>
        <dbReference type="SAM" id="Phobius"/>
    </source>
</evidence>
<dbReference type="AlphaFoldDB" id="A0A919IZM8"/>
<keyword evidence="1" id="KW-1133">Transmembrane helix</keyword>
<organism evidence="2 3">
    <name type="scientific">Paractinoplanes ferrugineus</name>
    <dbReference type="NCBI Taxonomy" id="113564"/>
    <lineage>
        <taxon>Bacteria</taxon>
        <taxon>Bacillati</taxon>
        <taxon>Actinomycetota</taxon>
        <taxon>Actinomycetes</taxon>
        <taxon>Micromonosporales</taxon>
        <taxon>Micromonosporaceae</taxon>
        <taxon>Paractinoplanes</taxon>
    </lineage>
</organism>
<dbReference type="RefSeq" id="WP_203816786.1">
    <property type="nucleotide sequence ID" value="NZ_BAAABP010000007.1"/>
</dbReference>
<dbReference type="EMBL" id="BOMM01000014">
    <property type="protein sequence ID" value="GIE10228.1"/>
    <property type="molecule type" value="Genomic_DNA"/>
</dbReference>
<evidence type="ECO:0000313" key="3">
    <source>
        <dbReference type="Proteomes" id="UP000598174"/>
    </source>
</evidence>
<proteinExistence type="predicted"/>
<gene>
    <name evidence="2" type="ORF">Afe05nite_20680</name>
</gene>